<protein>
    <recommendedName>
        <fullName evidence="12">ABC transporter</fullName>
    </recommendedName>
</protein>
<feature type="domain" description="ABC3 transporter permease C-terminal" evidence="8">
    <location>
        <begin position="296"/>
        <end position="409"/>
    </location>
</feature>
<keyword evidence="4 7" id="KW-1133">Transmembrane helix</keyword>
<sequence length="416" mass="45759">MRRVLEILGSSLNLTWQEFKSHKIRTMLSLTGVAFGIFCIISVLATVDSLEYQVQKDIKALGSNTVYIDKWVYAGGPDYPWWRYVKRPSPSHEEMLLLKQKVPAAANVAFNINTNSYVGYEDDVINSVNYYGITDEFVNIQPVEIEQGRYLQPADYDFAANVIVMGNTIAETLFGKAEKAVGQTVILKSGKRAQVVGLIKKQGKSFVGGWEYDNSILMPLGFMKEMVREKNSNPIIMVQGRENVPMAQLRDELAGAMRSIRKLKPTEEDDFALNDIDAFSSFASNIFSGINKGGWAIATLSLVVGMFGVANIMFVTVRERTSQIGLKKAIGAKRSMILTEFLLESAFLCIMGGLFGLSIVFILTLASKAIFGFTVFIAPNILVLAISICIVVGVMAGIIPASIAAKMDPVVAIRSK</sequence>
<keyword evidence="3 7" id="KW-0812">Transmembrane</keyword>
<evidence type="ECO:0000313" key="11">
    <source>
        <dbReference type="Proteomes" id="UP000192796"/>
    </source>
</evidence>
<comment type="subcellular location">
    <subcellularLocation>
        <location evidence="1">Cell membrane</location>
        <topology evidence="1">Multi-pass membrane protein</topology>
    </subcellularLocation>
</comment>
<dbReference type="Pfam" id="PF02687">
    <property type="entry name" value="FtsX"/>
    <property type="match status" value="1"/>
</dbReference>
<comment type="caution">
    <text evidence="10">The sequence shown here is derived from an EMBL/GenBank/DDBJ whole genome shotgun (WGS) entry which is preliminary data.</text>
</comment>
<name>A0A1V9FNQ4_9BACT</name>
<comment type="similarity">
    <text evidence="6">Belongs to the ABC-4 integral membrane protein family.</text>
</comment>
<dbReference type="RefSeq" id="WP_081153927.1">
    <property type="nucleotide sequence ID" value="NZ_LVYD01000070.1"/>
</dbReference>
<feature type="transmembrane region" description="Helical" evidence="7">
    <location>
        <begin position="337"/>
        <end position="363"/>
    </location>
</feature>
<dbReference type="Pfam" id="PF12704">
    <property type="entry name" value="MacB_PCD"/>
    <property type="match status" value="1"/>
</dbReference>
<proteinExistence type="inferred from homology"/>
<evidence type="ECO:0000256" key="5">
    <source>
        <dbReference type="ARBA" id="ARBA00023136"/>
    </source>
</evidence>
<evidence type="ECO:0000313" key="10">
    <source>
        <dbReference type="EMBL" id="OQP59972.1"/>
    </source>
</evidence>
<keyword evidence="5 7" id="KW-0472">Membrane</keyword>
<accession>A0A1V9FNQ4</accession>
<feature type="transmembrane region" description="Helical" evidence="7">
    <location>
        <begin position="27"/>
        <end position="47"/>
    </location>
</feature>
<dbReference type="Proteomes" id="UP000192796">
    <property type="component" value="Unassembled WGS sequence"/>
</dbReference>
<feature type="transmembrane region" description="Helical" evidence="7">
    <location>
        <begin position="295"/>
        <end position="317"/>
    </location>
</feature>
<evidence type="ECO:0008006" key="12">
    <source>
        <dbReference type="Google" id="ProtNLM"/>
    </source>
</evidence>
<feature type="transmembrane region" description="Helical" evidence="7">
    <location>
        <begin position="369"/>
        <end position="399"/>
    </location>
</feature>
<dbReference type="EMBL" id="LVYD01000070">
    <property type="protein sequence ID" value="OQP59972.1"/>
    <property type="molecule type" value="Genomic_DNA"/>
</dbReference>
<evidence type="ECO:0000256" key="1">
    <source>
        <dbReference type="ARBA" id="ARBA00004651"/>
    </source>
</evidence>
<dbReference type="AlphaFoldDB" id="A0A1V9FNQ4"/>
<evidence type="ECO:0000256" key="7">
    <source>
        <dbReference type="SAM" id="Phobius"/>
    </source>
</evidence>
<dbReference type="InterPro" id="IPR025857">
    <property type="entry name" value="MacB_PCD"/>
</dbReference>
<dbReference type="PANTHER" id="PTHR30572:SF4">
    <property type="entry name" value="ABC TRANSPORTER PERMEASE YTRF"/>
    <property type="match status" value="1"/>
</dbReference>
<evidence type="ECO:0000256" key="6">
    <source>
        <dbReference type="ARBA" id="ARBA00038076"/>
    </source>
</evidence>
<dbReference type="OrthoDB" id="9770036at2"/>
<evidence type="ECO:0000259" key="9">
    <source>
        <dbReference type="Pfam" id="PF12704"/>
    </source>
</evidence>
<keyword evidence="11" id="KW-1185">Reference proteome</keyword>
<organism evidence="10 11">
    <name type="scientific">Niastella vici</name>
    <dbReference type="NCBI Taxonomy" id="1703345"/>
    <lineage>
        <taxon>Bacteria</taxon>
        <taxon>Pseudomonadati</taxon>
        <taxon>Bacteroidota</taxon>
        <taxon>Chitinophagia</taxon>
        <taxon>Chitinophagales</taxon>
        <taxon>Chitinophagaceae</taxon>
        <taxon>Niastella</taxon>
    </lineage>
</organism>
<evidence type="ECO:0000256" key="4">
    <source>
        <dbReference type="ARBA" id="ARBA00022989"/>
    </source>
</evidence>
<dbReference type="InterPro" id="IPR003838">
    <property type="entry name" value="ABC3_permease_C"/>
</dbReference>
<dbReference type="PANTHER" id="PTHR30572">
    <property type="entry name" value="MEMBRANE COMPONENT OF TRANSPORTER-RELATED"/>
    <property type="match status" value="1"/>
</dbReference>
<keyword evidence="2" id="KW-1003">Cell membrane</keyword>
<evidence type="ECO:0000259" key="8">
    <source>
        <dbReference type="Pfam" id="PF02687"/>
    </source>
</evidence>
<reference evidence="10 11" key="1">
    <citation type="submission" date="2016-03" db="EMBL/GenBank/DDBJ databases">
        <title>Niastella vici sp. nov., isolated from farmland soil.</title>
        <authorList>
            <person name="Chen L."/>
            <person name="Wang D."/>
            <person name="Yang S."/>
            <person name="Wang G."/>
        </authorList>
    </citation>
    <scope>NUCLEOTIDE SEQUENCE [LARGE SCALE GENOMIC DNA]</scope>
    <source>
        <strain evidence="10 11">DJ57</strain>
    </source>
</reference>
<dbReference type="STRING" id="1703345.A3860_35610"/>
<gene>
    <name evidence="10" type="ORF">A3860_35610</name>
</gene>
<evidence type="ECO:0000256" key="2">
    <source>
        <dbReference type="ARBA" id="ARBA00022475"/>
    </source>
</evidence>
<dbReference type="GO" id="GO:0005886">
    <property type="term" value="C:plasma membrane"/>
    <property type="evidence" value="ECO:0007669"/>
    <property type="project" value="UniProtKB-SubCell"/>
</dbReference>
<dbReference type="GO" id="GO:0022857">
    <property type="term" value="F:transmembrane transporter activity"/>
    <property type="evidence" value="ECO:0007669"/>
    <property type="project" value="TreeGrafter"/>
</dbReference>
<feature type="domain" description="MacB-like periplasmic core" evidence="9">
    <location>
        <begin position="26"/>
        <end position="254"/>
    </location>
</feature>
<dbReference type="InterPro" id="IPR050250">
    <property type="entry name" value="Macrolide_Exporter_MacB"/>
</dbReference>
<evidence type="ECO:0000256" key="3">
    <source>
        <dbReference type="ARBA" id="ARBA00022692"/>
    </source>
</evidence>